<comment type="caution">
    <text evidence="1">The sequence shown here is derived from an EMBL/GenBank/DDBJ whole genome shotgun (WGS) entry which is preliminary data.</text>
</comment>
<evidence type="ECO:0000313" key="1">
    <source>
        <dbReference type="EMBL" id="EDR31498.1"/>
    </source>
</evidence>
<reference evidence="1 2" key="1">
    <citation type="submission" date="2008-01" db="EMBL/GenBank/DDBJ databases">
        <title>Yersinia pestis Strain IP275 project at JCVI/TIGR.</title>
        <authorList>
            <person name="Ravel J."/>
            <person name="Eppinger M."/>
            <person name="Fricke W.F."/>
            <person name="Rosovitz M."/>
            <person name="Lindler L.E."/>
            <person name="Bearden S."/>
            <person name="Shriefer M."/>
        </authorList>
    </citation>
    <scope>NUCLEOTIDE SEQUENCE [LARGE SCALE GENOMIC DNA]</scope>
    <source>
        <strain evidence="1 2">IP275</strain>
    </source>
</reference>
<name>A0AAV3BA35_YERPE</name>
<dbReference type="AlphaFoldDB" id="A0AAV3BA35"/>
<protein>
    <submittedName>
        <fullName evidence="1">Uncharacterized protein</fullName>
    </submittedName>
</protein>
<organism evidence="1 2">
    <name type="scientific">Yersinia pestis biovar Orientalis str. IP275</name>
    <dbReference type="NCBI Taxonomy" id="373665"/>
    <lineage>
        <taxon>Bacteria</taxon>
        <taxon>Pseudomonadati</taxon>
        <taxon>Pseudomonadota</taxon>
        <taxon>Gammaproteobacteria</taxon>
        <taxon>Enterobacterales</taxon>
        <taxon>Yersiniaceae</taxon>
        <taxon>Yersinia</taxon>
    </lineage>
</organism>
<dbReference type="Proteomes" id="UP000004430">
    <property type="component" value="Unassembled WGS sequence"/>
</dbReference>
<accession>A0AAV3BA35</accession>
<sequence>MSVVNKQENAVKAGTLHIMKAKYDFPMADAIQGVFTAI</sequence>
<proteinExistence type="predicted"/>
<dbReference type="EMBL" id="AAOS02000021">
    <property type="protein sequence ID" value="EDR31498.1"/>
    <property type="molecule type" value="Genomic_DNA"/>
</dbReference>
<reference evidence="1 2" key="2">
    <citation type="submission" date="2010-03" db="EMBL/GenBank/DDBJ databases">
        <authorList>
            <person name="Payne S.H."/>
            <person name="Sutton G.G."/>
        </authorList>
    </citation>
    <scope>NUCLEOTIDE SEQUENCE [LARGE SCALE GENOMIC DNA]</scope>
    <source>
        <strain evidence="1 2">IP275</strain>
    </source>
</reference>
<gene>
    <name evidence="1" type="ORF">YPIP275_1651</name>
</gene>
<evidence type="ECO:0000313" key="2">
    <source>
        <dbReference type="Proteomes" id="UP000004430"/>
    </source>
</evidence>